<keyword evidence="2" id="KW-1185">Reference proteome</keyword>
<comment type="caution">
    <text evidence="1">The sequence shown here is derived from an EMBL/GenBank/DDBJ whole genome shotgun (WGS) entry which is preliminary data.</text>
</comment>
<reference evidence="1" key="1">
    <citation type="submission" date="2021-03" db="EMBL/GenBank/DDBJ databases">
        <title>Draft genome sequence of rust myrtle Austropuccinia psidii MF-1, a brazilian biotype.</title>
        <authorList>
            <person name="Quecine M.C."/>
            <person name="Pachon D.M.R."/>
            <person name="Bonatelli M.L."/>
            <person name="Correr F.H."/>
            <person name="Franceschini L.M."/>
            <person name="Leite T.F."/>
            <person name="Margarido G.R.A."/>
            <person name="Almeida C.A."/>
            <person name="Ferrarezi J.A."/>
            <person name="Labate C.A."/>
        </authorList>
    </citation>
    <scope>NUCLEOTIDE SEQUENCE</scope>
    <source>
        <strain evidence="1">MF-1</strain>
    </source>
</reference>
<dbReference type="Proteomes" id="UP000765509">
    <property type="component" value="Unassembled WGS sequence"/>
</dbReference>
<dbReference type="PANTHER" id="PTHR46980">
    <property type="entry name" value="TRICALBIN-1-RELATED"/>
    <property type="match status" value="1"/>
</dbReference>
<dbReference type="InterPro" id="IPR052455">
    <property type="entry name" value="Tricalbin_domain"/>
</dbReference>
<name>A0A9Q3L1C0_9BASI</name>
<sequence>MFDFTPDDISDLTTKAALNKVYPEIVLTIKFGMGMIGPAKDIVVEDLMFCGTIQIRIKLMNNFLHLQLIDVSFLEKPEFDFVSKPIGFDLNMIPGLSSFIESQVHATLGPM</sequence>
<dbReference type="AlphaFoldDB" id="A0A9Q3L1C0"/>
<feature type="non-terminal residue" evidence="1">
    <location>
        <position position="1"/>
    </location>
</feature>
<protein>
    <recommendedName>
        <fullName evidence="3">SMP-LTD domain-containing protein</fullName>
    </recommendedName>
</protein>
<dbReference type="PANTHER" id="PTHR46980:SF2">
    <property type="entry name" value="TRICALBIN-1-RELATED"/>
    <property type="match status" value="1"/>
</dbReference>
<evidence type="ECO:0000313" key="2">
    <source>
        <dbReference type="Proteomes" id="UP000765509"/>
    </source>
</evidence>
<evidence type="ECO:0000313" key="1">
    <source>
        <dbReference type="EMBL" id="MBW0590909.1"/>
    </source>
</evidence>
<accession>A0A9Q3L1C0</accession>
<proteinExistence type="predicted"/>
<evidence type="ECO:0008006" key="3">
    <source>
        <dbReference type="Google" id="ProtNLM"/>
    </source>
</evidence>
<dbReference type="OrthoDB" id="1029639at2759"/>
<gene>
    <name evidence="1" type="ORF">O181_130624</name>
</gene>
<dbReference type="EMBL" id="AVOT02140590">
    <property type="protein sequence ID" value="MBW0590909.1"/>
    <property type="molecule type" value="Genomic_DNA"/>
</dbReference>
<organism evidence="1 2">
    <name type="scientific">Austropuccinia psidii MF-1</name>
    <dbReference type="NCBI Taxonomy" id="1389203"/>
    <lineage>
        <taxon>Eukaryota</taxon>
        <taxon>Fungi</taxon>
        <taxon>Dikarya</taxon>
        <taxon>Basidiomycota</taxon>
        <taxon>Pucciniomycotina</taxon>
        <taxon>Pucciniomycetes</taxon>
        <taxon>Pucciniales</taxon>
        <taxon>Sphaerophragmiaceae</taxon>
        <taxon>Austropuccinia</taxon>
    </lineage>
</organism>